<comment type="caution">
    <text evidence="3">The sequence shown here is derived from an EMBL/GenBank/DDBJ whole genome shotgun (WGS) entry which is preliminary data.</text>
</comment>
<reference evidence="3 4" key="1">
    <citation type="submission" date="2021-08" db="EMBL/GenBank/DDBJ databases">
        <authorList>
            <person name="Peeters C."/>
        </authorList>
    </citation>
    <scope>NUCLEOTIDE SEQUENCE [LARGE SCALE GENOMIC DNA]</scope>
    <source>
        <strain evidence="3 4">LMG 32289</strain>
    </source>
</reference>
<evidence type="ECO:0000256" key="1">
    <source>
        <dbReference type="SAM" id="MobiDB-lite"/>
    </source>
</evidence>
<dbReference type="PANTHER" id="PTHR34154:SF3">
    <property type="entry name" value="ALKALI-SENSITIVE LINKAGE PROTEIN 1"/>
    <property type="match status" value="1"/>
</dbReference>
<dbReference type="InterPro" id="IPR024655">
    <property type="entry name" value="Asl1_glyco_hydro_catalytic"/>
</dbReference>
<dbReference type="SUPFAM" id="SSF51445">
    <property type="entry name" value="(Trans)glycosidases"/>
    <property type="match status" value="1"/>
</dbReference>
<evidence type="ECO:0000313" key="4">
    <source>
        <dbReference type="Proteomes" id="UP000706525"/>
    </source>
</evidence>
<dbReference type="EMBL" id="CAJZAG010000011">
    <property type="protein sequence ID" value="CAG9182462.1"/>
    <property type="molecule type" value="Genomic_DNA"/>
</dbReference>
<organism evidence="3 4">
    <name type="scientific">Cupriavidus pampae</name>
    <dbReference type="NCBI Taxonomy" id="659251"/>
    <lineage>
        <taxon>Bacteria</taxon>
        <taxon>Pseudomonadati</taxon>
        <taxon>Pseudomonadota</taxon>
        <taxon>Betaproteobacteria</taxon>
        <taxon>Burkholderiales</taxon>
        <taxon>Burkholderiaceae</taxon>
        <taxon>Cupriavidus</taxon>
    </lineage>
</organism>
<sequence length="352" mass="37514">MMTMQTNAMAMPQVGWSAIWRRTAGLLGAALLVMTLTACGGGDDAGTSGSGGSPSSGSGSNGNAGGNGGTGGTGGTGNNGGNVGGSGNIGTPGVTKSAKRGVAYDLRSANDLSALAPGVSWWYNWGSQPNGTAAADTTTAYNMDYIPMLWNGNFDANAIEAYLRAHPKIKYLLLLNEPNLGDQANLQPRDAAMLWPRYEAVAQHTGVKLVGPAITWGNIGNGFNDPVAWLDAFYNEYRAANGNRDPQIDYIAFHWYDYGLGGQLDRLTKYGKPFWVTEFANWHVGDGNAAIDTPAKQAAQMRDLVATCEQRTDVFRYAWFTGRWDNDTHFTSLLGADGQLTDLGKLYISLPF</sequence>
<dbReference type="PANTHER" id="PTHR34154">
    <property type="entry name" value="ALKALI-SENSITIVE LINKAGE PROTEIN 1"/>
    <property type="match status" value="1"/>
</dbReference>
<dbReference type="Gene3D" id="3.20.20.80">
    <property type="entry name" value="Glycosidases"/>
    <property type="match status" value="1"/>
</dbReference>
<feature type="domain" description="Asl1-like glycosyl hydrolase catalytic" evidence="2">
    <location>
        <begin position="101"/>
        <end position="347"/>
    </location>
</feature>
<proteinExistence type="predicted"/>
<protein>
    <recommendedName>
        <fullName evidence="2">Asl1-like glycosyl hydrolase catalytic domain-containing protein</fullName>
    </recommendedName>
</protein>
<gene>
    <name evidence="3" type="ORF">LMG32289_05093</name>
</gene>
<dbReference type="InterPro" id="IPR017853">
    <property type="entry name" value="GH"/>
</dbReference>
<name>A0ABM8XQB9_9BURK</name>
<evidence type="ECO:0000313" key="3">
    <source>
        <dbReference type="EMBL" id="CAG9182462.1"/>
    </source>
</evidence>
<accession>A0ABM8XQB9</accession>
<feature type="compositionally biased region" description="Gly residues" evidence="1">
    <location>
        <begin position="45"/>
        <end position="90"/>
    </location>
</feature>
<dbReference type="InterPro" id="IPR053183">
    <property type="entry name" value="ASL1"/>
</dbReference>
<keyword evidence="4" id="KW-1185">Reference proteome</keyword>
<feature type="region of interest" description="Disordered" evidence="1">
    <location>
        <begin position="45"/>
        <end position="94"/>
    </location>
</feature>
<dbReference type="Proteomes" id="UP000706525">
    <property type="component" value="Unassembled WGS sequence"/>
</dbReference>
<evidence type="ECO:0000259" key="2">
    <source>
        <dbReference type="Pfam" id="PF11790"/>
    </source>
</evidence>
<dbReference type="Pfam" id="PF11790">
    <property type="entry name" value="Glyco_hydro_cc"/>
    <property type="match status" value="1"/>
</dbReference>